<evidence type="ECO:0000313" key="2">
    <source>
        <dbReference type="EMBL" id="MFD2865759.1"/>
    </source>
</evidence>
<dbReference type="Proteomes" id="UP001597601">
    <property type="component" value="Unassembled WGS sequence"/>
</dbReference>
<feature type="transmembrane region" description="Helical" evidence="1">
    <location>
        <begin position="128"/>
        <end position="146"/>
    </location>
</feature>
<proteinExistence type="predicted"/>
<evidence type="ECO:0000256" key="1">
    <source>
        <dbReference type="SAM" id="Phobius"/>
    </source>
</evidence>
<feature type="transmembrane region" description="Helical" evidence="1">
    <location>
        <begin position="90"/>
        <end position="108"/>
    </location>
</feature>
<protein>
    <recommendedName>
        <fullName evidence="4">Membrane protein YagU involved in acid resistance</fullName>
    </recommendedName>
</protein>
<dbReference type="RefSeq" id="WP_377128675.1">
    <property type="nucleotide sequence ID" value="NZ_JBHUON010000017.1"/>
</dbReference>
<dbReference type="EMBL" id="JBHUON010000017">
    <property type="protein sequence ID" value="MFD2865759.1"/>
    <property type="molecule type" value="Genomic_DNA"/>
</dbReference>
<keyword evidence="1" id="KW-0812">Transmembrane</keyword>
<comment type="caution">
    <text evidence="2">The sequence shown here is derived from an EMBL/GenBank/DDBJ whole genome shotgun (WGS) entry which is preliminary data.</text>
</comment>
<feature type="transmembrane region" description="Helical" evidence="1">
    <location>
        <begin position="57"/>
        <end position="78"/>
    </location>
</feature>
<keyword evidence="1" id="KW-0472">Membrane</keyword>
<reference evidence="3" key="1">
    <citation type="journal article" date="2019" name="Int. J. Syst. Evol. Microbiol.">
        <title>The Global Catalogue of Microorganisms (GCM) 10K type strain sequencing project: providing services to taxonomists for standard genome sequencing and annotation.</title>
        <authorList>
            <consortium name="The Broad Institute Genomics Platform"/>
            <consortium name="The Broad Institute Genome Sequencing Center for Infectious Disease"/>
            <person name="Wu L."/>
            <person name="Ma J."/>
        </authorList>
    </citation>
    <scope>NUCLEOTIDE SEQUENCE [LARGE SCALE GENOMIC DNA]</scope>
    <source>
        <strain evidence="3">KCTC 52232</strain>
    </source>
</reference>
<evidence type="ECO:0000313" key="3">
    <source>
        <dbReference type="Proteomes" id="UP001597601"/>
    </source>
</evidence>
<sequence>MNKLAKITISGAAGTMVMTGGSELMSLIFKENFSEPDHLETMISRVAPHLSKQAKKIAGWGAHFAMGFVFATIFVELWEEEKIKHNFKNALIMGAIAGIFGALIWKGTFKAHPLPPWIKYGQFYLQRIPAHIIFTIGATLAYKLLVDKNLIGEERSNSGAA</sequence>
<evidence type="ECO:0008006" key="4">
    <source>
        <dbReference type="Google" id="ProtNLM"/>
    </source>
</evidence>
<keyword evidence="1" id="KW-1133">Transmembrane helix</keyword>
<keyword evidence="3" id="KW-1185">Reference proteome</keyword>
<organism evidence="2 3">
    <name type="scientific">Mucilaginibacter antarcticus</name>
    <dbReference type="NCBI Taxonomy" id="1855725"/>
    <lineage>
        <taxon>Bacteria</taxon>
        <taxon>Pseudomonadati</taxon>
        <taxon>Bacteroidota</taxon>
        <taxon>Sphingobacteriia</taxon>
        <taxon>Sphingobacteriales</taxon>
        <taxon>Sphingobacteriaceae</taxon>
        <taxon>Mucilaginibacter</taxon>
    </lineage>
</organism>
<accession>A0ABW5XRS4</accession>
<gene>
    <name evidence="2" type="ORF">ACFSYC_13755</name>
</gene>
<feature type="transmembrane region" description="Helical" evidence="1">
    <location>
        <begin position="7"/>
        <end position="29"/>
    </location>
</feature>
<name>A0ABW5XRS4_9SPHI</name>